<gene>
    <name evidence="1" type="ORF">Smic_85420</name>
</gene>
<comment type="caution">
    <text evidence="1">The sequence shown here is derived from an EMBL/GenBank/DDBJ whole genome shotgun (WGS) entry which is preliminary data.</text>
</comment>
<accession>A0A7J0D5J2</accession>
<evidence type="ECO:0000313" key="1">
    <source>
        <dbReference type="EMBL" id="GFN09986.1"/>
    </source>
</evidence>
<dbReference type="Proteomes" id="UP000498740">
    <property type="component" value="Unassembled WGS sequence"/>
</dbReference>
<name>A0A7J0D5J2_STRMI</name>
<proteinExistence type="predicted"/>
<protein>
    <submittedName>
        <fullName evidence="1">Uncharacterized protein</fullName>
    </submittedName>
</protein>
<dbReference type="EMBL" id="BLWD01000004">
    <property type="protein sequence ID" value="GFN09986.1"/>
    <property type="molecule type" value="Genomic_DNA"/>
</dbReference>
<organism evidence="1 2">
    <name type="scientific">Streptomyces microflavus</name>
    <name type="common">Streptomyces lipmanii</name>
    <dbReference type="NCBI Taxonomy" id="1919"/>
    <lineage>
        <taxon>Bacteria</taxon>
        <taxon>Bacillati</taxon>
        <taxon>Actinomycetota</taxon>
        <taxon>Actinomycetes</taxon>
        <taxon>Kitasatosporales</taxon>
        <taxon>Streptomycetaceae</taxon>
        <taxon>Streptomyces</taxon>
    </lineage>
</organism>
<sequence>MQAVRGEGAYVGYDRLPKTPAKGPAAVFLPGDGAGRDDAPAGELDYGLLPDESEDHFLGLEQAQLVGTEPLLTTRDTIEAAIKAKVMKGVYGPAGSGKTMSVKSALCHWPRTSPTAWSCAPGRLPGTSATVSSRLWPAR</sequence>
<reference evidence="1 2" key="1">
    <citation type="submission" date="2020-05" db="EMBL/GenBank/DDBJ databases">
        <title>Whole genome shotgun sequence of Streptomyces microflavus NBRC 13062.</title>
        <authorList>
            <person name="Komaki H."/>
            <person name="Tamura T."/>
        </authorList>
    </citation>
    <scope>NUCLEOTIDE SEQUENCE [LARGE SCALE GENOMIC DNA]</scope>
    <source>
        <strain evidence="1 2">NBRC 13062</strain>
    </source>
</reference>
<dbReference type="AlphaFoldDB" id="A0A7J0D5J2"/>
<evidence type="ECO:0000313" key="2">
    <source>
        <dbReference type="Proteomes" id="UP000498740"/>
    </source>
</evidence>